<dbReference type="InterPro" id="IPR001667">
    <property type="entry name" value="DDH_dom"/>
</dbReference>
<dbReference type="Pfam" id="PF01368">
    <property type="entry name" value="DHH"/>
    <property type="match status" value="1"/>
</dbReference>
<dbReference type="EMBL" id="AEDQ01000033">
    <property type="protein sequence ID" value="EFL43613.1"/>
    <property type="molecule type" value="Genomic_DNA"/>
</dbReference>
<dbReference type="PANTHER" id="PTHR47618:SF1">
    <property type="entry name" value="BIFUNCTIONAL OLIGORIBONUCLEASE AND PAP PHOSPHATASE NRNA"/>
    <property type="match status" value="1"/>
</dbReference>
<feature type="domain" description="DHHA1" evidence="2">
    <location>
        <begin position="256"/>
        <end position="334"/>
    </location>
</feature>
<gene>
    <name evidence="3" type="ORF">HMPREF9248_0724</name>
</gene>
<dbReference type="Pfam" id="PF02272">
    <property type="entry name" value="DHHA1"/>
    <property type="match status" value="1"/>
</dbReference>
<feature type="domain" description="DDH" evidence="1">
    <location>
        <begin position="36"/>
        <end position="179"/>
    </location>
</feature>
<dbReference type="Proteomes" id="UP000004431">
    <property type="component" value="Unassembled WGS sequence"/>
</dbReference>
<evidence type="ECO:0000259" key="2">
    <source>
        <dbReference type="Pfam" id="PF02272"/>
    </source>
</evidence>
<reference evidence="3 4" key="1">
    <citation type="submission" date="2010-08" db="EMBL/GenBank/DDBJ databases">
        <authorList>
            <person name="Durkin A.S."/>
            <person name="Madupu R."/>
            <person name="Torralba M."/>
            <person name="Gillis M."/>
            <person name="Methe B."/>
            <person name="Sutton G."/>
            <person name="Nelson K.E."/>
        </authorList>
    </citation>
    <scope>NUCLEOTIDE SEQUENCE [LARGE SCALE GENOMIC DNA]</scope>
    <source>
        <strain evidence="3 4">PB189-T1-4</strain>
    </source>
</reference>
<name>A0ABN0AYN0_9ACTN</name>
<dbReference type="InterPro" id="IPR003156">
    <property type="entry name" value="DHHA1_dom"/>
</dbReference>
<dbReference type="SUPFAM" id="SSF64182">
    <property type="entry name" value="DHH phosphoesterases"/>
    <property type="match status" value="1"/>
</dbReference>
<accession>A0ABN0AYN0</accession>
<keyword evidence="4" id="KW-1185">Reference proteome</keyword>
<dbReference type="InterPro" id="IPR051319">
    <property type="entry name" value="Oligoribo/pAp-PDE_c-di-AMP_PDE"/>
</dbReference>
<evidence type="ECO:0000259" key="1">
    <source>
        <dbReference type="Pfam" id="PF01368"/>
    </source>
</evidence>
<proteinExistence type="predicted"/>
<dbReference type="Gene3D" id="3.10.310.30">
    <property type="match status" value="1"/>
</dbReference>
<dbReference type="Gene3D" id="3.90.1640.10">
    <property type="entry name" value="inorganic pyrophosphatase (n-terminal core)"/>
    <property type="match status" value="1"/>
</dbReference>
<dbReference type="InterPro" id="IPR038763">
    <property type="entry name" value="DHH_sf"/>
</dbReference>
<sequence>MNESACSTPCATQDLIDAHREAFARIAAAVSQAHTIAICGHTNPDGDALGSNLGLGEVIKTKWPEKRVINLLADSVSPGRIYSFLPGISSMVHAADYAETPDLFIAVDLSYAHRLNNAAAVLERAHHAAILDHHPCDTPFCDTYVIEPRAAAAGVVIYAFAQYLGVHIPATCAQLLFCALMTDSGRFQYQNANPQAFRVASDLVHLGASPTEVSLNIYQNATLSYLHLKALVMSRIATFEHGKIAYSYATVSDFDRCGATLEESEGLVDAVRSVSGAEIILFLKEIADGTVRGNLRSKTNRNVARVAAVFGGGGHAAAAGFTVTGSVDEAFAQVLPHLRRALTVSDE</sequence>
<evidence type="ECO:0000313" key="4">
    <source>
        <dbReference type="Proteomes" id="UP000004431"/>
    </source>
</evidence>
<dbReference type="RefSeq" id="WP_006304745.1">
    <property type="nucleotide sequence ID" value="NZ_AEDQ01000033.1"/>
</dbReference>
<dbReference type="PANTHER" id="PTHR47618">
    <property type="entry name" value="BIFUNCTIONAL OLIGORIBONUCLEASE AND PAP PHOSPHATASE NRNA"/>
    <property type="match status" value="1"/>
</dbReference>
<comment type="caution">
    <text evidence="3">The sequence shown here is derived from an EMBL/GenBank/DDBJ whole genome shotgun (WGS) entry which is preliminary data.</text>
</comment>
<organism evidence="3 4">
    <name type="scientific">Fannyhessea vaginae PB189-T1-4</name>
    <dbReference type="NCBI Taxonomy" id="866774"/>
    <lineage>
        <taxon>Bacteria</taxon>
        <taxon>Bacillati</taxon>
        <taxon>Actinomycetota</taxon>
        <taxon>Coriobacteriia</taxon>
        <taxon>Coriobacteriales</taxon>
        <taxon>Atopobiaceae</taxon>
        <taxon>Fannyhessea</taxon>
    </lineage>
</organism>
<evidence type="ECO:0000313" key="3">
    <source>
        <dbReference type="EMBL" id="EFL43613.1"/>
    </source>
</evidence>
<protein>
    <submittedName>
        <fullName evidence="3">Bacteriochlorophyll 4-vinyl reductase</fullName>
    </submittedName>
</protein>